<proteinExistence type="predicted"/>
<evidence type="ECO:0008006" key="3">
    <source>
        <dbReference type="Google" id="ProtNLM"/>
    </source>
</evidence>
<dbReference type="Proteomes" id="UP000293483">
    <property type="component" value="Unassembled WGS sequence"/>
</dbReference>
<evidence type="ECO:0000313" key="1">
    <source>
        <dbReference type="EMBL" id="RZG63910.1"/>
    </source>
</evidence>
<protein>
    <recommendedName>
        <fullName evidence="3">Bacteriophage protein</fullName>
    </recommendedName>
</protein>
<organism evidence="1 2">
    <name type="scientific">Acinetobacter bouvetii</name>
    <dbReference type="NCBI Taxonomy" id="202951"/>
    <lineage>
        <taxon>Bacteria</taxon>
        <taxon>Pseudomonadati</taxon>
        <taxon>Pseudomonadota</taxon>
        <taxon>Gammaproteobacteria</taxon>
        <taxon>Moraxellales</taxon>
        <taxon>Moraxellaceae</taxon>
        <taxon>Acinetobacter</taxon>
    </lineage>
</organism>
<evidence type="ECO:0000313" key="2">
    <source>
        <dbReference type="Proteomes" id="UP000293483"/>
    </source>
</evidence>
<sequence>MPKMVQILLTKQLTVNLGRDDQGEAKTVVLQAGLQEVEQDVAEHWFVKAHAQEVSAGDTHSHGLQVALDAANAAIESLTAQTAAADGKIAELEKSGKIKDKEIADLKVQLTKAQQTAAADGKAK</sequence>
<dbReference type="EMBL" id="SGSU01000031">
    <property type="protein sequence ID" value="RZG63910.1"/>
    <property type="molecule type" value="Genomic_DNA"/>
</dbReference>
<accession>A0A4Q7ALQ2</accession>
<gene>
    <name evidence="1" type="ORF">EXE25_18185</name>
</gene>
<dbReference type="Gene3D" id="1.20.5.490">
    <property type="entry name" value="Single helix bin"/>
    <property type="match status" value="1"/>
</dbReference>
<dbReference type="AlphaFoldDB" id="A0A4Q7ALQ2"/>
<dbReference type="RefSeq" id="WP_130148728.1">
    <property type="nucleotide sequence ID" value="NZ_SGSU01000031.1"/>
</dbReference>
<name>A0A4Q7ALQ2_9GAMM</name>
<comment type="caution">
    <text evidence="1">The sequence shown here is derived from an EMBL/GenBank/DDBJ whole genome shotgun (WGS) entry which is preliminary data.</text>
</comment>
<reference evidence="1 2" key="1">
    <citation type="submission" date="2019-02" db="EMBL/GenBank/DDBJ databases">
        <title>The Batch Genome Submission of Acinetobacter spp. strains.</title>
        <authorList>
            <person name="Qin J."/>
            <person name="Hu Y."/>
            <person name="Ye H."/>
            <person name="Wei L."/>
            <person name="Feng Y."/>
            <person name="Zong Z."/>
        </authorList>
    </citation>
    <scope>NUCLEOTIDE SEQUENCE [LARGE SCALE GENOMIC DNA]</scope>
    <source>
        <strain evidence="1 2">WCHABo060081</strain>
    </source>
</reference>